<comment type="catalytic activity">
    <reaction evidence="24">
        <text>a 1,2-diacyl-sn-glycerol + ATP = a 1,2-diacyl-sn-glycero-3-phosphate + ADP + H(+)</text>
        <dbReference type="Rhea" id="RHEA:10272"/>
        <dbReference type="ChEBI" id="CHEBI:15378"/>
        <dbReference type="ChEBI" id="CHEBI:17815"/>
        <dbReference type="ChEBI" id="CHEBI:30616"/>
        <dbReference type="ChEBI" id="CHEBI:58608"/>
        <dbReference type="ChEBI" id="CHEBI:456216"/>
        <dbReference type="EC" id="2.7.1.107"/>
    </reaction>
</comment>
<comment type="subcellular location">
    <subcellularLocation>
        <location evidence="1 24">Cell inner membrane</location>
        <topology evidence="1 24">Multi-pass membrane protein</topology>
    </subcellularLocation>
</comment>
<dbReference type="EC" id="2.7.1.107" evidence="3 24"/>
<feature type="binding site" evidence="22">
    <location>
        <position position="86"/>
    </location>
    <ligand>
        <name>ATP</name>
        <dbReference type="ChEBI" id="CHEBI:30616"/>
    </ligand>
</feature>
<keyword evidence="11 22" id="KW-0547">Nucleotide-binding</keyword>
<dbReference type="PROSITE" id="PS01069">
    <property type="entry name" value="DAGK_PROKAR"/>
    <property type="match status" value="1"/>
</dbReference>
<dbReference type="STRING" id="1470434.AZF00_08825"/>
<accession>A0A127M591</accession>
<keyword evidence="12 24" id="KW-0418">Kinase</keyword>
<dbReference type="PANTHER" id="PTHR34299:SF1">
    <property type="entry name" value="DIACYLGLYCEROL KINASE"/>
    <property type="match status" value="1"/>
</dbReference>
<dbReference type="KEGG" id="zal:AZF00_08825"/>
<keyword evidence="9 24" id="KW-0812">Transmembrane</keyword>
<evidence type="ECO:0000256" key="9">
    <source>
        <dbReference type="ARBA" id="ARBA00022692"/>
    </source>
</evidence>
<evidence type="ECO:0000256" key="3">
    <source>
        <dbReference type="ARBA" id="ARBA00012133"/>
    </source>
</evidence>
<name>A0A127M591_9GAMM</name>
<dbReference type="Proteomes" id="UP000074119">
    <property type="component" value="Chromosome"/>
</dbReference>
<keyword evidence="5" id="KW-1003">Cell membrane</keyword>
<keyword evidence="19 24" id="KW-1208">Phospholipid metabolism</keyword>
<evidence type="ECO:0000256" key="19">
    <source>
        <dbReference type="ARBA" id="ARBA00023264"/>
    </source>
</evidence>
<evidence type="ECO:0000256" key="15">
    <source>
        <dbReference type="ARBA" id="ARBA00022989"/>
    </source>
</evidence>
<evidence type="ECO:0000256" key="12">
    <source>
        <dbReference type="ARBA" id="ARBA00022777"/>
    </source>
</evidence>
<evidence type="ECO:0000256" key="4">
    <source>
        <dbReference type="ARBA" id="ARBA00017575"/>
    </source>
</evidence>
<gene>
    <name evidence="25" type="ORF">AZF00_08825</name>
</gene>
<evidence type="ECO:0000313" key="26">
    <source>
        <dbReference type="Proteomes" id="UP000074119"/>
    </source>
</evidence>
<keyword evidence="18" id="KW-0594">Phospholipid biosynthesis</keyword>
<evidence type="ECO:0000256" key="7">
    <source>
        <dbReference type="ARBA" id="ARBA00022519"/>
    </source>
</evidence>
<feature type="binding site" evidence="21">
    <location>
        <position position="19"/>
    </location>
    <ligand>
        <name>substrate</name>
    </ligand>
</feature>
<keyword evidence="6" id="KW-0444">Lipid biosynthesis</keyword>
<evidence type="ECO:0000256" key="1">
    <source>
        <dbReference type="ARBA" id="ARBA00004429"/>
    </source>
</evidence>
<comment type="cofactor">
    <cofactor evidence="23">
        <name>Mg(2+)</name>
        <dbReference type="ChEBI" id="CHEBI:18420"/>
    </cofactor>
    <text evidence="23">Mn(2+), Zn(2+), Cd(2+) and Co(2+) support activity to lesser extents.</text>
</comment>
<feature type="binding site" evidence="21">
    <location>
        <begin position="40"/>
        <end position="44"/>
    </location>
    <ligand>
        <name>substrate</name>
    </ligand>
</feature>
<keyword evidence="15 24" id="KW-1133">Transmembrane helix</keyword>
<keyword evidence="7 24" id="KW-0997">Cell inner membrane</keyword>
<dbReference type="PANTHER" id="PTHR34299">
    <property type="entry name" value="DIACYLGLYCEROL KINASE"/>
    <property type="match status" value="1"/>
</dbReference>
<evidence type="ECO:0000256" key="14">
    <source>
        <dbReference type="ARBA" id="ARBA00022842"/>
    </source>
</evidence>
<feature type="binding site" evidence="22">
    <location>
        <begin position="104"/>
        <end position="105"/>
    </location>
    <ligand>
        <name>ATP</name>
        <dbReference type="ChEBI" id="CHEBI:30616"/>
    </ligand>
</feature>
<evidence type="ECO:0000313" key="25">
    <source>
        <dbReference type="EMBL" id="AMO68399.1"/>
    </source>
</evidence>
<evidence type="ECO:0000256" key="13">
    <source>
        <dbReference type="ARBA" id="ARBA00022840"/>
    </source>
</evidence>
<dbReference type="AlphaFoldDB" id="A0A127M591"/>
<dbReference type="RefSeq" id="WP_008250356.1">
    <property type="nucleotide sequence ID" value="NZ_CP014544.1"/>
</dbReference>
<feature type="binding site" evidence="21">
    <location>
        <position position="108"/>
    </location>
    <ligand>
        <name>substrate</name>
    </ligand>
</feature>
<evidence type="ECO:0000256" key="10">
    <source>
        <dbReference type="ARBA" id="ARBA00022723"/>
    </source>
</evidence>
<proteinExistence type="inferred from homology"/>
<comment type="function">
    <text evidence="24">Catalyzes the ATP-dependent phosphorylation of sn-l,2-diacylglycerol (DAG) to phosphatidic acid. Involved in the recycling of diacylglycerol produced as a by-product during membrane-derived oligosaccharide (MDO) biosynthesis.</text>
</comment>
<feature type="binding site" evidence="23">
    <location>
        <position position="38"/>
    </location>
    <ligand>
        <name>a divalent metal cation</name>
        <dbReference type="ChEBI" id="CHEBI:60240"/>
    </ligand>
</feature>
<dbReference type="InterPro" id="IPR033718">
    <property type="entry name" value="DAGK_prok"/>
</dbReference>
<dbReference type="GO" id="GO:0005886">
    <property type="term" value="C:plasma membrane"/>
    <property type="evidence" value="ECO:0007669"/>
    <property type="project" value="UniProtKB-SubCell"/>
</dbReference>
<dbReference type="GO" id="GO:0046872">
    <property type="term" value="F:metal ion binding"/>
    <property type="evidence" value="ECO:0007669"/>
    <property type="project" value="UniProtKB-KW"/>
</dbReference>
<sequence>MIENEVKSLEIKTYTGLKRIVYAGKNSYMGMRYNLLNEAAFRQEVILAAILIPVAVLLDLGPLETVALIVAVLFVLIVELLNTAVEATVDRIGKDYHELSGLAKDTGSAAVTLSLIVCVLVWGGVITSRYWA</sequence>
<evidence type="ECO:0000256" key="24">
    <source>
        <dbReference type="RuleBase" id="RU363065"/>
    </source>
</evidence>
<dbReference type="GO" id="GO:0004143">
    <property type="term" value="F:ATP-dependent diacylglycerol kinase activity"/>
    <property type="evidence" value="ECO:0007669"/>
    <property type="project" value="UniProtKB-EC"/>
</dbReference>
<feature type="binding site" evidence="23">
    <location>
        <position position="86"/>
    </location>
    <ligand>
        <name>a divalent metal cation</name>
        <dbReference type="ChEBI" id="CHEBI:60240"/>
    </ligand>
</feature>
<keyword evidence="14 23" id="KW-0460">Magnesium</keyword>
<evidence type="ECO:0000256" key="17">
    <source>
        <dbReference type="ARBA" id="ARBA00023136"/>
    </source>
</evidence>
<keyword evidence="10 23" id="KW-0479">Metal-binding</keyword>
<evidence type="ECO:0000256" key="18">
    <source>
        <dbReference type="ARBA" id="ARBA00023209"/>
    </source>
</evidence>
<dbReference type="GO" id="GO:0005524">
    <property type="term" value="F:ATP binding"/>
    <property type="evidence" value="ECO:0007669"/>
    <property type="project" value="UniProtKB-KW"/>
</dbReference>
<keyword evidence="13 22" id="KW-0067">ATP-binding</keyword>
<dbReference type="Gene3D" id="1.10.287.3610">
    <property type="match status" value="1"/>
</dbReference>
<feature type="binding site" evidence="21">
    <location>
        <position position="79"/>
    </location>
    <ligand>
        <name>substrate</name>
    </ligand>
</feature>
<organism evidence="25 26">
    <name type="scientific">Zhongshania aliphaticivorans</name>
    <dbReference type="NCBI Taxonomy" id="1470434"/>
    <lineage>
        <taxon>Bacteria</taxon>
        <taxon>Pseudomonadati</taxon>
        <taxon>Pseudomonadota</taxon>
        <taxon>Gammaproteobacteria</taxon>
        <taxon>Cellvibrionales</taxon>
        <taxon>Spongiibacteraceae</taxon>
        <taxon>Zhongshania</taxon>
    </lineage>
</organism>
<evidence type="ECO:0000256" key="16">
    <source>
        <dbReference type="ARBA" id="ARBA00023098"/>
    </source>
</evidence>
<evidence type="ECO:0000256" key="23">
    <source>
        <dbReference type="PIRSR" id="PIRSR600829-4"/>
    </source>
</evidence>
<evidence type="ECO:0000256" key="5">
    <source>
        <dbReference type="ARBA" id="ARBA00022475"/>
    </source>
</evidence>
<evidence type="ECO:0000256" key="6">
    <source>
        <dbReference type="ARBA" id="ARBA00022516"/>
    </source>
</evidence>
<feature type="binding site" evidence="22">
    <location>
        <position position="38"/>
    </location>
    <ligand>
        <name>ATP</name>
        <dbReference type="ChEBI" id="CHEBI:30616"/>
    </ligand>
</feature>
<reference evidence="25 26" key="1">
    <citation type="submission" date="2015-12" db="EMBL/GenBank/DDBJ databases">
        <authorList>
            <person name="Shamseldin A."/>
            <person name="Moawad H."/>
            <person name="Abd El-Rahim W.M."/>
            <person name="Sadowsky M.J."/>
        </authorList>
    </citation>
    <scope>NUCLEOTIDE SEQUENCE [LARGE SCALE GENOMIC DNA]</scope>
    <source>
        <strain evidence="25 26">SM2</strain>
    </source>
</reference>
<feature type="transmembrane region" description="Helical" evidence="24">
    <location>
        <begin position="39"/>
        <end position="60"/>
    </location>
</feature>
<keyword evidence="16 24" id="KW-0443">Lipid metabolism</keyword>
<feature type="transmembrane region" description="Helical" evidence="24">
    <location>
        <begin position="66"/>
        <end position="89"/>
    </location>
</feature>
<evidence type="ECO:0000256" key="20">
    <source>
        <dbReference type="PIRSR" id="PIRSR600829-1"/>
    </source>
</evidence>
<dbReference type="GO" id="GO:0006654">
    <property type="term" value="P:phosphatidic acid biosynthetic process"/>
    <property type="evidence" value="ECO:0007669"/>
    <property type="project" value="InterPro"/>
</dbReference>
<dbReference type="Pfam" id="PF01219">
    <property type="entry name" value="DAGK_prokar"/>
    <property type="match status" value="1"/>
</dbReference>
<dbReference type="CDD" id="cd14264">
    <property type="entry name" value="DAGK_IM"/>
    <property type="match status" value="1"/>
</dbReference>
<feature type="active site" description="Proton acceptor" evidence="20">
    <location>
        <position position="79"/>
    </location>
</feature>
<dbReference type="InterPro" id="IPR000829">
    <property type="entry name" value="DAGK"/>
</dbReference>
<protein>
    <recommendedName>
        <fullName evidence="4 24">Diacylglycerol kinase</fullName>
        <ecNumber evidence="3 24">2.7.1.107</ecNumber>
    </recommendedName>
</protein>
<evidence type="ECO:0000256" key="2">
    <source>
        <dbReference type="ARBA" id="ARBA00005967"/>
    </source>
</evidence>
<evidence type="ECO:0000256" key="22">
    <source>
        <dbReference type="PIRSR" id="PIRSR600829-3"/>
    </source>
</evidence>
<keyword evidence="8 24" id="KW-0808">Transferase</keyword>
<comment type="similarity">
    <text evidence="2 24">Belongs to the bacterial diacylglycerol kinase family.</text>
</comment>
<dbReference type="EMBL" id="CP014544">
    <property type="protein sequence ID" value="AMO68399.1"/>
    <property type="molecule type" value="Genomic_DNA"/>
</dbReference>
<evidence type="ECO:0000256" key="8">
    <source>
        <dbReference type="ARBA" id="ARBA00022679"/>
    </source>
</evidence>
<feature type="binding site" evidence="22">
    <location>
        <position position="19"/>
    </location>
    <ligand>
        <name>ATP</name>
        <dbReference type="ChEBI" id="CHEBI:30616"/>
    </ligand>
</feature>
<evidence type="ECO:0000256" key="21">
    <source>
        <dbReference type="PIRSR" id="PIRSR600829-2"/>
    </source>
</evidence>
<feature type="transmembrane region" description="Helical" evidence="24">
    <location>
        <begin position="110"/>
        <end position="131"/>
    </location>
</feature>
<dbReference type="InterPro" id="IPR036945">
    <property type="entry name" value="DAGK_sf"/>
</dbReference>
<evidence type="ECO:0000256" key="11">
    <source>
        <dbReference type="ARBA" id="ARBA00022741"/>
    </source>
</evidence>
<keyword evidence="17 24" id="KW-0472">Membrane</keyword>